<evidence type="ECO:0000256" key="4">
    <source>
        <dbReference type="SAM" id="Phobius"/>
    </source>
</evidence>
<dbReference type="SUPFAM" id="SSF63817">
    <property type="entry name" value="Sortase"/>
    <property type="match status" value="1"/>
</dbReference>
<feature type="active site" description="Acyl-thioester intermediate" evidence="2">
    <location>
        <position position="243"/>
    </location>
</feature>
<dbReference type="GO" id="GO:0016787">
    <property type="term" value="F:hydrolase activity"/>
    <property type="evidence" value="ECO:0007669"/>
    <property type="project" value="UniProtKB-KW"/>
</dbReference>
<dbReference type="NCBIfam" id="NF033747">
    <property type="entry name" value="class_E_sortase"/>
    <property type="match status" value="1"/>
</dbReference>
<evidence type="ECO:0000313" key="6">
    <source>
        <dbReference type="Proteomes" id="UP000322159"/>
    </source>
</evidence>
<dbReference type="InterPro" id="IPR042003">
    <property type="entry name" value="Sortase_E"/>
</dbReference>
<keyword evidence="1" id="KW-0378">Hydrolase</keyword>
<reference evidence="5 6" key="1">
    <citation type="submission" date="2019-09" db="EMBL/GenBank/DDBJ databases">
        <title>Genome sequencing of strain KACC 19322.</title>
        <authorList>
            <person name="Heo J."/>
            <person name="Kim S.-J."/>
            <person name="Kim J.-S."/>
            <person name="Hong S.-B."/>
            <person name="Kwon S.-W."/>
        </authorList>
    </citation>
    <scope>NUCLEOTIDE SEQUENCE [LARGE SCALE GENOMIC DNA]</scope>
    <source>
        <strain evidence="5 6">KACC 19322</strain>
    </source>
</reference>
<keyword evidence="4" id="KW-1133">Transmembrane helix</keyword>
<dbReference type="InterPro" id="IPR023365">
    <property type="entry name" value="Sortase_dom-sf"/>
</dbReference>
<feature type="compositionally biased region" description="Basic residues" evidence="3">
    <location>
        <begin position="20"/>
        <end position="29"/>
    </location>
</feature>
<sequence>MSAGPDAAPTLQPPTEPGRRARRAAARKQAAGRRRVSVIGVFGELLITAGALVLAFIGWQLWIGDTLIGDQLEKQAAEQSEAWNEAARQSPPPTPDGTDEPDDPTVDADPQPPVEVAPANAVPFGRLLVPRWGSDYLRPIAEGVGVSDVLNKGELGHYPSTQMPGELGNFAIAAHRTTKGGSLHRIHELQLGDHIYVETAAGWYQYSFRNLEYVRASGVGVLDPVPQTAGAVPSESYITLTSCNPILTSVERIIAYGVYDRFYPRDPSKPAAGAPEEIAPTVIQAAGV</sequence>
<keyword evidence="4" id="KW-0472">Membrane</keyword>
<feature type="transmembrane region" description="Helical" evidence="4">
    <location>
        <begin position="36"/>
        <end position="62"/>
    </location>
</feature>
<dbReference type="Proteomes" id="UP000322159">
    <property type="component" value="Chromosome"/>
</dbReference>
<dbReference type="InterPro" id="IPR005754">
    <property type="entry name" value="Sortase"/>
</dbReference>
<organism evidence="5 6">
    <name type="scientific">Protaetiibacter larvae</name>
    <dbReference type="NCBI Taxonomy" id="2592654"/>
    <lineage>
        <taxon>Bacteria</taxon>
        <taxon>Bacillati</taxon>
        <taxon>Actinomycetota</taxon>
        <taxon>Actinomycetes</taxon>
        <taxon>Micrococcales</taxon>
        <taxon>Microbacteriaceae</taxon>
        <taxon>Protaetiibacter</taxon>
    </lineage>
</organism>
<proteinExistence type="predicted"/>
<evidence type="ECO:0000256" key="2">
    <source>
        <dbReference type="PIRSR" id="PIRSR605754-1"/>
    </source>
</evidence>
<evidence type="ECO:0000313" key="5">
    <source>
        <dbReference type="EMBL" id="QEO09062.1"/>
    </source>
</evidence>
<dbReference type="Pfam" id="PF04203">
    <property type="entry name" value="Sortase"/>
    <property type="match status" value="1"/>
</dbReference>
<feature type="region of interest" description="Disordered" evidence="3">
    <location>
        <begin position="1"/>
        <end position="29"/>
    </location>
</feature>
<name>A0A5C1Y7Z8_9MICO</name>
<dbReference type="InterPro" id="IPR053465">
    <property type="entry name" value="Sortase_Class_E"/>
</dbReference>
<accession>A0A5C1Y7Z8</accession>
<protein>
    <submittedName>
        <fullName evidence="5">Class E sortase</fullName>
    </submittedName>
</protein>
<dbReference type="CDD" id="cd05830">
    <property type="entry name" value="Sortase_E"/>
    <property type="match status" value="1"/>
</dbReference>
<keyword evidence="6" id="KW-1185">Reference proteome</keyword>
<evidence type="ECO:0000256" key="3">
    <source>
        <dbReference type="SAM" id="MobiDB-lite"/>
    </source>
</evidence>
<dbReference type="AlphaFoldDB" id="A0A5C1Y7Z8"/>
<gene>
    <name evidence="5" type="ORF">FLP23_02935</name>
</gene>
<feature type="region of interest" description="Disordered" evidence="3">
    <location>
        <begin position="78"/>
        <end position="117"/>
    </location>
</feature>
<dbReference type="Gene3D" id="2.40.260.10">
    <property type="entry name" value="Sortase"/>
    <property type="match status" value="1"/>
</dbReference>
<keyword evidence="4" id="KW-0812">Transmembrane</keyword>
<dbReference type="KEGG" id="lyk:FLP23_02935"/>
<feature type="active site" description="Proton donor/acceptor" evidence="2">
    <location>
        <position position="175"/>
    </location>
</feature>
<evidence type="ECO:0000256" key="1">
    <source>
        <dbReference type="ARBA" id="ARBA00022801"/>
    </source>
</evidence>
<feature type="compositionally biased region" description="Acidic residues" evidence="3">
    <location>
        <begin position="97"/>
        <end position="106"/>
    </location>
</feature>
<dbReference type="RefSeq" id="WP_149324492.1">
    <property type="nucleotide sequence ID" value="NZ_CP043504.1"/>
</dbReference>
<dbReference type="OrthoDB" id="5242879at2"/>
<dbReference type="EMBL" id="CP043504">
    <property type="protein sequence ID" value="QEO09062.1"/>
    <property type="molecule type" value="Genomic_DNA"/>
</dbReference>